<evidence type="ECO:0000256" key="4">
    <source>
        <dbReference type="ARBA" id="ARBA00025779"/>
    </source>
</evidence>
<name>A0A443SDT4_9ACAR</name>
<sequence length="231" mass="26536">MSDKYLNVKITTPNSLFVIEKRYSSSILVQELKEKLELVTGIQCADMVIDVYHKELRVCSLTQNDELFINFISPESLMDNEVHLYVYSRNGKNEFDDIDVSKLEMSEEDYEKRSVSMRAFKKQHKLGRFGDTKEIEVMEEVPEDVTVGSRCRVTVKGNPRRFGTVMYVGHTKFKPGIWVGVKYDEPMGKNDGSVEGVRYFECPAKYGGFVRLPDVEVGDFVEEGIDELDEL</sequence>
<dbReference type="GO" id="GO:0031122">
    <property type="term" value="P:cytoplasmic microtubule organization"/>
    <property type="evidence" value="ECO:0007669"/>
    <property type="project" value="TreeGrafter"/>
</dbReference>
<dbReference type="GO" id="GO:0005634">
    <property type="term" value="C:nucleus"/>
    <property type="evidence" value="ECO:0007669"/>
    <property type="project" value="TreeGrafter"/>
</dbReference>
<dbReference type="InterPro" id="IPR000626">
    <property type="entry name" value="Ubiquitin-like_dom"/>
</dbReference>
<dbReference type="InterPro" id="IPR036859">
    <property type="entry name" value="CAP-Gly_dom_sf"/>
</dbReference>
<dbReference type="InterPro" id="IPR029071">
    <property type="entry name" value="Ubiquitin-like_domsf"/>
</dbReference>
<dbReference type="OrthoDB" id="5295208at2759"/>
<organism evidence="6 7">
    <name type="scientific">Leptotrombidium deliense</name>
    <dbReference type="NCBI Taxonomy" id="299467"/>
    <lineage>
        <taxon>Eukaryota</taxon>
        <taxon>Metazoa</taxon>
        <taxon>Ecdysozoa</taxon>
        <taxon>Arthropoda</taxon>
        <taxon>Chelicerata</taxon>
        <taxon>Arachnida</taxon>
        <taxon>Acari</taxon>
        <taxon>Acariformes</taxon>
        <taxon>Trombidiformes</taxon>
        <taxon>Prostigmata</taxon>
        <taxon>Anystina</taxon>
        <taxon>Parasitengona</taxon>
        <taxon>Trombiculoidea</taxon>
        <taxon>Trombiculidae</taxon>
        <taxon>Leptotrombidium</taxon>
    </lineage>
</organism>
<keyword evidence="2" id="KW-0963">Cytoplasm</keyword>
<dbReference type="InterPro" id="IPR000938">
    <property type="entry name" value="CAP-Gly_domain"/>
</dbReference>
<dbReference type="Gene3D" id="3.10.20.90">
    <property type="entry name" value="Phosphatidylinositol 3-kinase Catalytic Subunit, Chain A, domain 1"/>
    <property type="match status" value="1"/>
</dbReference>
<keyword evidence="3" id="KW-0143">Chaperone</keyword>
<evidence type="ECO:0000313" key="7">
    <source>
        <dbReference type="Proteomes" id="UP000288716"/>
    </source>
</evidence>
<evidence type="ECO:0000256" key="2">
    <source>
        <dbReference type="ARBA" id="ARBA00022490"/>
    </source>
</evidence>
<dbReference type="GO" id="GO:0005829">
    <property type="term" value="C:cytosol"/>
    <property type="evidence" value="ECO:0007669"/>
    <property type="project" value="UniProtKB-ARBA"/>
</dbReference>
<reference evidence="6 7" key="1">
    <citation type="journal article" date="2018" name="Gigascience">
        <title>Genomes of trombidid mites reveal novel predicted allergens and laterally-transferred genes associated with secondary metabolism.</title>
        <authorList>
            <person name="Dong X."/>
            <person name="Chaisiri K."/>
            <person name="Xia D."/>
            <person name="Armstrong S.D."/>
            <person name="Fang Y."/>
            <person name="Donnelly M.J."/>
            <person name="Kadowaki T."/>
            <person name="McGarry J.W."/>
            <person name="Darby A.C."/>
            <person name="Makepeace B.L."/>
        </authorList>
    </citation>
    <scope>NUCLEOTIDE SEQUENCE [LARGE SCALE GENOMIC DNA]</scope>
    <source>
        <strain evidence="6">UoL-UT</strain>
    </source>
</reference>
<dbReference type="SMART" id="SM01052">
    <property type="entry name" value="CAP_GLY"/>
    <property type="match status" value="1"/>
</dbReference>
<dbReference type="PROSITE" id="PS00845">
    <property type="entry name" value="CAP_GLY_1"/>
    <property type="match status" value="1"/>
</dbReference>
<dbReference type="FunFam" id="2.30.30.190:FF:000013">
    <property type="entry name" value="Tubulin-folding cofactor B"/>
    <property type="match status" value="1"/>
</dbReference>
<dbReference type="GO" id="GO:0005938">
    <property type="term" value="C:cell cortex"/>
    <property type="evidence" value="ECO:0007669"/>
    <property type="project" value="TreeGrafter"/>
</dbReference>
<comment type="caution">
    <text evidence="6">The sequence shown here is derived from an EMBL/GenBank/DDBJ whole genome shotgun (WGS) entry which is preliminary data.</text>
</comment>
<dbReference type="Pfam" id="PF01302">
    <property type="entry name" value="CAP_GLY"/>
    <property type="match status" value="1"/>
</dbReference>
<accession>A0A443SDT4</accession>
<dbReference type="PANTHER" id="PTHR18916">
    <property type="entry name" value="DYNACTIN 1-RELATED MICROTUBULE-BINDING"/>
    <property type="match status" value="1"/>
</dbReference>
<keyword evidence="7" id="KW-1185">Reference proteome</keyword>
<evidence type="ECO:0000256" key="3">
    <source>
        <dbReference type="ARBA" id="ARBA00023186"/>
    </source>
</evidence>
<evidence type="ECO:0000259" key="5">
    <source>
        <dbReference type="PROSITE" id="PS50245"/>
    </source>
</evidence>
<dbReference type="PANTHER" id="PTHR18916:SF85">
    <property type="entry name" value="TUBULIN-FOLDING COFACTOR B"/>
    <property type="match status" value="1"/>
</dbReference>
<dbReference type="SUPFAM" id="SSF74924">
    <property type="entry name" value="Cap-Gly domain"/>
    <property type="match status" value="1"/>
</dbReference>
<dbReference type="AlphaFoldDB" id="A0A443SDT4"/>
<dbReference type="EMBL" id="NCKV01003472">
    <property type="protein sequence ID" value="RWS25685.1"/>
    <property type="molecule type" value="Genomic_DNA"/>
</dbReference>
<dbReference type="GO" id="GO:0051010">
    <property type="term" value="F:microtubule plus-end binding"/>
    <property type="evidence" value="ECO:0007669"/>
    <property type="project" value="TreeGrafter"/>
</dbReference>
<dbReference type="PROSITE" id="PS50245">
    <property type="entry name" value="CAP_GLY_2"/>
    <property type="match status" value="1"/>
</dbReference>
<gene>
    <name evidence="6" type="ORF">B4U80_10792</name>
</gene>
<evidence type="ECO:0000256" key="1">
    <source>
        <dbReference type="ARBA" id="ARBA00004496"/>
    </source>
</evidence>
<evidence type="ECO:0000313" key="6">
    <source>
        <dbReference type="EMBL" id="RWS25685.1"/>
    </source>
</evidence>
<comment type="subcellular location">
    <subcellularLocation>
        <location evidence="1">Cytoplasm</location>
    </subcellularLocation>
</comment>
<dbReference type="Pfam" id="PF14560">
    <property type="entry name" value="Ubiquitin_2"/>
    <property type="match status" value="1"/>
</dbReference>
<feature type="domain" description="CAP-Gly" evidence="5">
    <location>
        <begin position="169"/>
        <end position="211"/>
    </location>
</feature>
<dbReference type="Gene3D" id="2.30.30.190">
    <property type="entry name" value="CAP Gly-rich-like domain"/>
    <property type="match status" value="1"/>
</dbReference>
<dbReference type="SUPFAM" id="SSF54236">
    <property type="entry name" value="Ubiquitin-like"/>
    <property type="match status" value="1"/>
</dbReference>
<dbReference type="GO" id="GO:0035371">
    <property type="term" value="C:microtubule plus-end"/>
    <property type="evidence" value="ECO:0007669"/>
    <property type="project" value="TreeGrafter"/>
</dbReference>
<comment type="similarity">
    <text evidence="4">Belongs to the TBCB family.</text>
</comment>
<dbReference type="STRING" id="299467.A0A443SDT4"/>
<dbReference type="VEuPathDB" id="VectorBase:LDEU006356"/>
<dbReference type="Proteomes" id="UP000288716">
    <property type="component" value="Unassembled WGS sequence"/>
</dbReference>
<proteinExistence type="inferred from homology"/>
<protein>
    <recommendedName>
        <fullName evidence="5">CAP-Gly domain-containing protein</fullName>
    </recommendedName>
</protein>